<reference evidence="1 2" key="1">
    <citation type="submission" date="2019-06" db="EMBL/GenBank/DDBJ databases">
        <title>Sequencing the genomes of 1000 actinobacteria strains.</title>
        <authorList>
            <person name="Klenk H.-P."/>
        </authorList>
    </citation>
    <scope>NUCLEOTIDE SEQUENCE [LARGE SCALE GENOMIC DNA]</scope>
    <source>
        <strain evidence="1 2">DSM 103495</strain>
    </source>
</reference>
<protein>
    <submittedName>
        <fullName evidence="1">Uncharacterized protein</fullName>
    </submittedName>
</protein>
<gene>
    <name evidence="1" type="ORF">FB390_5742</name>
</gene>
<organism evidence="1 2">
    <name type="scientific">Nocardia bhagyanarayanae</name>
    <dbReference type="NCBI Taxonomy" id="1215925"/>
    <lineage>
        <taxon>Bacteria</taxon>
        <taxon>Bacillati</taxon>
        <taxon>Actinomycetota</taxon>
        <taxon>Actinomycetes</taxon>
        <taxon>Mycobacteriales</taxon>
        <taxon>Nocardiaceae</taxon>
        <taxon>Nocardia</taxon>
    </lineage>
</organism>
<evidence type="ECO:0000313" key="2">
    <source>
        <dbReference type="Proteomes" id="UP000316331"/>
    </source>
</evidence>
<dbReference type="OrthoDB" id="4565089at2"/>
<dbReference type="EMBL" id="VFPG01000002">
    <property type="protein sequence ID" value="TQM25585.1"/>
    <property type="molecule type" value="Genomic_DNA"/>
</dbReference>
<dbReference type="Proteomes" id="UP000316331">
    <property type="component" value="Unassembled WGS sequence"/>
</dbReference>
<sequence length="111" mass="11876">MVAAARLLRYGTGRDAGVLEWFVAANWEPSGPLRSAAPAADALMAACLAQFQRLAGRSRHFGGQLPAPATYGLLDQWPHLGDVLGRTGWVVGSKVCTTRPCRYCWTAVSSS</sequence>
<name>A0A543EVK2_9NOCA</name>
<dbReference type="RefSeq" id="WP_141812284.1">
    <property type="nucleotide sequence ID" value="NZ_VFPG01000002.1"/>
</dbReference>
<evidence type="ECO:0000313" key="1">
    <source>
        <dbReference type="EMBL" id="TQM25585.1"/>
    </source>
</evidence>
<keyword evidence="2" id="KW-1185">Reference proteome</keyword>
<proteinExistence type="predicted"/>
<accession>A0A543EVK2</accession>
<comment type="caution">
    <text evidence="1">The sequence shown here is derived from an EMBL/GenBank/DDBJ whole genome shotgun (WGS) entry which is preliminary data.</text>
</comment>
<dbReference type="AlphaFoldDB" id="A0A543EVK2"/>